<evidence type="ECO:0000256" key="1">
    <source>
        <dbReference type="SAM" id="SignalP"/>
    </source>
</evidence>
<organism evidence="2 3">
    <name type="scientific">Bdellovibrio svalbardensis</name>
    <dbReference type="NCBI Taxonomy" id="2972972"/>
    <lineage>
        <taxon>Bacteria</taxon>
        <taxon>Pseudomonadati</taxon>
        <taxon>Bdellovibrionota</taxon>
        <taxon>Bdellovibrionia</taxon>
        <taxon>Bdellovibrionales</taxon>
        <taxon>Pseudobdellovibrionaceae</taxon>
        <taxon>Bdellovibrio</taxon>
    </lineage>
</organism>
<reference evidence="2" key="1">
    <citation type="submission" date="2022-08" db="EMBL/GenBank/DDBJ databases">
        <title>Novel Bdellovibrio Species Isolated from Svalbard: Designation Bdellovibrio svalbardensis.</title>
        <authorList>
            <person name="Mitchell R.J."/>
            <person name="Choi S.Y."/>
        </authorList>
    </citation>
    <scope>NUCLEOTIDE SEQUENCE</scope>
    <source>
        <strain evidence="2">PAP01</strain>
    </source>
</reference>
<dbReference type="EMBL" id="JANRMI010000006">
    <property type="protein sequence ID" value="MDG0818149.1"/>
    <property type="molecule type" value="Genomic_DNA"/>
</dbReference>
<feature type="signal peptide" evidence="1">
    <location>
        <begin position="1"/>
        <end position="20"/>
    </location>
</feature>
<gene>
    <name evidence="2" type="ORF">NWE73_17330</name>
</gene>
<evidence type="ECO:0000313" key="3">
    <source>
        <dbReference type="Proteomes" id="UP001152321"/>
    </source>
</evidence>
<dbReference type="RefSeq" id="WP_277579624.1">
    <property type="nucleotide sequence ID" value="NZ_JANRMI010000006.1"/>
</dbReference>
<protein>
    <submittedName>
        <fullName evidence="2">Uncharacterized protein</fullName>
    </submittedName>
</protein>
<feature type="chain" id="PRO_5046941432" evidence="1">
    <location>
        <begin position="21"/>
        <end position="415"/>
    </location>
</feature>
<comment type="caution">
    <text evidence="2">The sequence shown here is derived from an EMBL/GenBank/DDBJ whole genome shotgun (WGS) entry which is preliminary data.</text>
</comment>
<keyword evidence="1" id="KW-0732">Signal</keyword>
<keyword evidence="3" id="KW-1185">Reference proteome</keyword>
<accession>A0ABT6DQF8</accession>
<dbReference type="Proteomes" id="UP001152321">
    <property type="component" value="Unassembled WGS sequence"/>
</dbReference>
<name>A0ABT6DQF8_9BACT</name>
<evidence type="ECO:0000313" key="2">
    <source>
        <dbReference type="EMBL" id="MDG0818149.1"/>
    </source>
</evidence>
<sequence length="415" mass="46465">MKKHFALLVLFLFATKVCLAGDVKRNGGDVLLCDGTYSSFDLYEGEVSYGYKIDLPSDGTYQQIAQKIISRIGKNNPLRQNMYLQQLQDFTSESRFVPSANFTAIPDIGDGVPVPKNCNMVQVVAQFRQSDPQGKRYLINQDVWSALREQDKAVLVLHEIIYREAFLDNPRIQSSVGVRHFAAYLSSTMMEQGTYRDYIKALSFSGLQKAEYKSLTFLLNSGLLENNQITQFPVEFSESGNLLKATLGTSVSLPYLDEIVSCTAGNSADAIKMILKGDKIAIISTCPMLVTMQSGAIIGSATSHMIVLRESDSRPFFFVFGNGPDFEPYRFHLSSESFFIDANPRSYGAVYWDETGRISNLDIIFEGFSKDGLSDNVLTVDGHQVPLKTKNGSSLGQRYSFTFDTNERIHWKLHH</sequence>
<proteinExistence type="predicted"/>